<dbReference type="PANTHER" id="PTHR43208">
    <property type="entry name" value="ABC TRANSPORTER SUBSTRATE-BINDING PROTEIN"/>
    <property type="match status" value="1"/>
</dbReference>
<accession>A0ABS0EVM1</accession>
<dbReference type="InterPro" id="IPR052910">
    <property type="entry name" value="ABC-Purine-Binding"/>
</dbReference>
<gene>
    <name evidence="3" type="ORF">IXC47_14040</name>
</gene>
<sequence>MLRDTRRDFLKQLSALGLTTAIGGRAMDAFADEVLKVAVAYVSPIGDVGWTKQHDLARQAMEAAFPGKIKVVKVEGVSQAQDAERVFRDLANQGNKLVIGTSFSHMTPMMKVAQSMPKTTFELCSGIKTLKNMGAFEARYYEGTYLAGIVAGKMSKSNVLGFIGGFPVPDILGPANAFLLGARSVNPKATCKVIWLSSWYDPAKERDAANALISEGADVVMSMTDTPTTVQVGEEKGVWTVGYASDMSKYGPKKHLTSFVVDWSSEYINAARTVMDGTWKSSHRWDGLKTGVVKMSPYKPAIPKDVLAYVAQQEQAIIAGKLHPFAGPLRDQSGKERVAAGSALPDDQLKGINWFVEGMQGNLPRS</sequence>
<dbReference type="NCBIfam" id="TIGR01409">
    <property type="entry name" value="TAT_signal_seq"/>
    <property type="match status" value="1"/>
</dbReference>
<name>A0ABS0EVM1_9BURK</name>
<comment type="caution">
    <text evidence="3">The sequence shown here is derived from an EMBL/GenBank/DDBJ whole genome shotgun (WGS) entry which is preliminary data.</text>
</comment>
<feature type="domain" description="ABC transporter substrate-binding protein PnrA-like" evidence="2">
    <location>
        <begin position="36"/>
        <end position="317"/>
    </location>
</feature>
<dbReference type="CDD" id="cd19963">
    <property type="entry name" value="PBP1_BMP-like"/>
    <property type="match status" value="1"/>
</dbReference>
<dbReference type="InterPro" id="IPR006311">
    <property type="entry name" value="TAT_signal"/>
</dbReference>
<dbReference type="PANTHER" id="PTHR43208:SF1">
    <property type="entry name" value="ABC TRANSPORTER SUBSTRATE-BINDING PROTEIN"/>
    <property type="match status" value="1"/>
</dbReference>
<protein>
    <submittedName>
        <fullName evidence="3">BMP family ABC transporter substrate-binding protein</fullName>
    </submittedName>
</protein>
<keyword evidence="1" id="KW-0732">Signal</keyword>
<reference evidence="3 4" key="1">
    <citation type="submission" date="2020-11" db="EMBL/GenBank/DDBJ databases">
        <title>WGS of Herminiimonas contaminans strain Marseille-Q4544 isolated from planarians Schmidtea mediterranea.</title>
        <authorList>
            <person name="Kangale L."/>
        </authorList>
    </citation>
    <scope>NUCLEOTIDE SEQUENCE [LARGE SCALE GENOMIC DNA]</scope>
    <source>
        <strain evidence="3 4">Marseille-Q4544</strain>
    </source>
</reference>
<dbReference type="InterPro" id="IPR003760">
    <property type="entry name" value="PnrA-like"/>
</dbReference>
<organism evidence="3 4">
    <name type="scientific">Herminiimonas contaminans</name>
    <dbReference type="NCBI Taxonomy" id="1111140"/>
    <lineage>
        <taxon>Bacteria</taxon>
        <taxon>Pseudomonadati</taxon>
        <taxon>Pseudomonadota</taxon>
        <taxon>Betaproteobacteria</taxon>
        <taxon>Burkholderiales</taxon>
        <taxon>Oxalobacteraceae</taxon>
        <taxon>Herminiimonas</taxon>
    </lineage>
</organism>
<keyword evidence="4" id="KW-1185">Reference proteome</keyword>
<dbReference type="InterPro" id="IPR019546">
    <property type="entry name" value="TAT_signal_bac_arc"/>
</dbReference>
<dbReference type="Pfam" id="PF02608">
    <property type="entry name" value="Bmp"/>
    <property type="match status" value="1"/>
</dbReference>
<dbReference type="PROSITE" id="PS51318">
    <property type="entry name" value="TAT"/>
    <property type="match status" value="1"/>
</dbReference>
<proteinExistence type="predicted"/>
<evidence type="ECO:0000256" key="1">
    <source>
        <dbReference type="ARBA" id="ARBA00022729"/>
    </source>
</evidence>
<dbReference type="Proteomes" id="UP000657372">
    <property type="component" value="Unassembled WGS sequence"/>
</dbReference>
<dbReference type="EMBL" id="JADOEL010000012">
    <property type="protein sequence ID" value="MBF8178805.1"/>
    <property type="molecule type" value="Genomic_DNA"/>
</dbReference>
<evidence type="ECO:0000313" key="4">
    <source>
        <dbReference type="Proteomes" id="UP000657372"/>
    </source>
</evidence>
<evidence type="ECO:0000313" key="3">
    <source>
        <dbReference type="EMBL" id="MBF8178805.1"/>
    </source>
</evidence>
<dbReference type="Gene3D" id="3.40.50.2300">
    <property type="match status" value="2"/>
</dbReference>
<dbReference type="RefSeq" id="WP_195876018.1">
    <property type="nucleotide sequence ID" value="NZ_JADOEL010000012.1"/>
</dbReference>
<evidence type="ECO:0000259" key="2">
    <source>
        <dbReference type="Pfam" id="PF02608"/>
    </source>
</evidence>